<evidence type="ECO:0000256" key="4">
    <source>
        <dbReference type="ARBA" id="ARBA00022525"/>
    </source>
</evidence>
<dbReference type="InterPro" id="IPR024548">
    <property type="entry name" value="Cu2_monoox_C"/>
</dbReference>
<dbReference type="PRINTS" id="PR00790">
    <property type="entry name" value="PAMONOXGNASE"/>
</dbReference>
<keyword evidence="9" id="KW-0503">Monooxygenase</keyword>
<proteinExistence type="inferred from homology"/>
<dbReference type="FunFam" id="2.60.120.310:FF:000005">
    <property type="entry name" value="Peptidylglycine alpha-hydroxylating monooxygenase"/>
    <property type="match status" value="1"/>
</dbReference>
<dbReference type="Gene3D" id="2.60.120.230">
    <property type="match status" value="1"/>
</dbReference>
<organism evidence="18 19">
    <name type="scientific">Desmophyllum pertusum</name>
    <dbReference type="NCBI Taxonomy" id="174260"/>
    <lineage>
        <taxon>Eukaryota</taxon>
        <taxon>Metazoa</taxon>
        <taxon>Cnidaria</taxon>
        <taxon>Anthozoa</taxon>
        <taxon>Hexacorallia</taxon>
        <taxon>Scleractinia</taxon>
        <taxon>Caryophylliina</taxon>
        <taxon>Caryophylliidae</taxon>
        <taxon>Desmophyllum</taxon>
    </lineage>
</organism>
<evidence type="ECO:0000259" key="16">
    <source>
        <dbReference type="Pfam" id="PF01082"/>
    </source>
</evidence>
<dbReference type="SUPFAM" id="SSF49742">
    <property type="entry name" value="PHM/PNGase F"/>
    <property type="match status" value="2"/>
</dbReference>
<keyword evidence="4" id="KW-0964">Secreted</keyword>
<evidence type="ECO:0000313" key="19">
    <source>
        <dbReference type="Proteomes" id="UP001163046"/>
    </source>
</evidence>
<keyword evidence="19" id="KW-1185">Reference proteome</keyword>
<feature type="signal peptide" evidence="15">
    <location>
        <begin position="1"/>
        <end position="18"/>
    </location>
</feature>
<dbReference type="PANTHER" id="PTHR10680:SF14">
    <property type="entry name" value="PEPTIDYL-GLYCINE ALPHA-AMIDATING MONOOXYGENASE"/>
    <property type="match status" value="1"/>
</dbReference>
<keyword evidence="8 13" id="KW-0186">Copper</keyword>
<dbReference type="PANTHER" id="PTHR10680">
    <property type="entry name" value="PEPTIDYL-GLYCINE ALPHA-AMIDATING MONOOXYGENASE"/>
    <property type="match status" value="1"/>
</dbReference>
<dbReference type="EMBL" id="MU827302">
    <property type="protein sequence ID" value="KAJ7365746.1"/>
    <property type="molecule type" value="Genomic_DNA"/>
</dbReference>
<evidence type="ECO:0000256" key="13">
    <source>
        <dbReference type="PIRSR" id="PIRSR600720-2"/>
    </source>
</evidence>
<evidence type="ECO:0000256" key="6">
    <source>
        <dbReference type="ARBA" id="ARBA00022729"/>
    </source>
</evidence>
<keyword evidence="11" id="KW-0325">Glycoprotein</keyword>
<dbReference type="OrthoDB" id="10044505at2759"/>
<comment type="caution">
    <text evidence="18">The sequence shown here is derived from an EMBL/GenBank/DDBJ whole genome shotgun (WGS) entry which is preliminary data.</text>
</comment>
<dbReference type="GO" id="GO:0004504">
    <property type="term" value="F:peptidylglycine monooxygenase activity"/>
    <property type="evidence" value="ECO:0007669"/>
    <property type="project" value="UniProtKB-EC"/>
</dbReference>
<comment type="cofactor">
    <cofactor evidence="13">
        <name>Cu(2+)</name>
        <dbReference type="ChEBI" id="CHEBI:29036"/>
    </cofactor>
    <text evidence="13">Binds 2 Cu(2+) ions per subunit.</text>
</comment>
<sequence>MGGFRSLILAILYTLVMCNEVICSSINSRAAFDEPVLSERTINIKMPGTSPLEKDTYLCTAIQLTPEKQYIVEFEPSASQKTAHHMLLYGCGLPGAPLPSWNCKRGPYTECKQGAQKILYAWAKDAPPKYLPKDVGFAVGGDSGIRYLVLQVHYVDTFQTGTKDYSGFILHTRQHSLPFGGGIYLLWAYSASIPPETSGIHVDMACKYNKPETMFAFAFRTHAHTLAKVITGYRIRDGIWTMLGKGDLRLHRPFIQWKEHLR</sequence>
<keyword evidence="5 13" id="KW-0479">Metal-binding</keyword>
<evidence type="ECO:0000256" key="5">
    <source>
        <dbReference type="ARBA" id="ARBA00022723"/>
    </source>
</evidence>
<comment type="similarity">
    <text evidence="2">Belongs to the copper type II ascorbate-dependent monooxygenase family.</text>
</comment>
<dbReference type="InterPro" id="IPR008977">
    <property type="entry name" value="PHM/PNGase_F_dom_sf"/>
</dbReference>
<feature type="binding site" evidence="13">
    <location>
        <position position="85"/>
    </location>
    <ligand>
        <name>Cu(2+)</name>
        <dbReference type="ChEBI" id="CHEBI:29036"/>
        <label>1</label>
        <note>catalytic</note>
    </ligand>
</feature>
<keyword evidence="6 15" id="KW-0732">Signal</keyword>
<evidence type="ECO:0000256" key="2">
    <source>
        <dbReference type="ARBA" id="ARBA00010676"/>
    </source>
</evidence>
<feature type="disulfide bond" evidence="14">
    <location>
        <begin position="59"/>
        <end position="103"/>
    </location>
</feature>
<dbReference type="Pfam" id="PF03712">
    <property type="entry name" value="Cu2_monoox_C"/>
    <property type="match status" value="1"/>
</dbReference>
<feature type="binding site" evidence="13">
    <location>
        <position position="84"/>
    </location>
    <ligand>
        <name>Cu(2+)</name>
        <dbReference type="ChEBI" id="CHEBI:29036"/>
        <label>1</label>
        <note>catalytic</note>
    </ligand>
</feature>
<dbReference type="EC" id="1.14.17.3" evidence="3"/>
<name>A0A9W9YT07_9CNID</name>
<reference evidence="18" key="1">
    <citation type="submission" date="2023-01" db="EMBL/GenBank/DDBJ databases">
        <title>Genome assembly of the deep-sea coral Lophelia pertusa.</title>
        <authorList>
            <person name="Herrera S."/>
            <person name="Cordes E."/>
        </authorList>
    </citation>
    <scope>NUCLEOTIDE SEQUENCE</scope>
    <source>
        <strain evidence="18">USNM1676648</strain>
        <tissue evidence="18">Polyp</tissue>
    </source>
</reference>
<gene>
    <name evidence="18" type="ORF">OS493_002462</name>
</gene>
<feature type="binding site" evidence="13">
    <location>
        <position position="153"/>
    </location>
    <ligand>
        <name>Cu(2+)</name>
        <dbReference type="ChEBI" id="CHEBI:29036"/>
        <label>1</label>
        <note>catalytic</note>
    </ligand>
</feature>
<feature type="domain" description="Copper type II ascorbate-dependent monooxygenase N-terminal" evidence="16">
    <location>
        <begin position="46"/>
        <end position="156"/>
    </location>
</feature>
<dbReference type="InterPro" id="IPR000720">
    <property type="entry name" value="PHM/PAL"/>
</dbReference>
<evidence type="ECO:0000256" key="15">
    <source>
        <dbReference type="SAM" id="SignalP"/>
    </source>
</evidence>
<feature type="disulfide bond" evidence="14">
    <location>
        <begin position="91"/>
        <end position="111"/>
    </location>
</feature>
<evidence type="ECO:0000313" key="18">
    <source>
        <dbReference type="EMBL" id="KAJ7365746.1"/>
    </source>
</evidence>
<feature type="binding site" evidence="13">
    <location>
        <position position="224"/>
    </location>
    <ligand>
        <name>Cu(2+)</name>
        <dbReference type="ChEBI" id="CHEBI:29036"/>
        <label>1</label>
        <note>catalytic</note>
    </ligand>
</feature>
<evidence type="ECO:0000256" key="1">
    <source>
        <dbReference type="ARBA" id="ARBA00004613"/>
    </source>
</evidence>
<evidence type="ECO:0000256" key="10">
    <source>
        <dbReference type="ARBA" id="ARBA00023157"/>
    </source>
</evidence>
<dbReference type="InterPro" id="IPR014784">
    <property type="entry name" value="Cu2_ascorb_mOase-like_C"/>
</dbReference>
<evidence type="ECO:0000256" key="12">
    <source>
        <dbReference type="ARBA" id="ARBA00048431"/>
    </source>
</evidence>
<dbReference type="AlphaFoldDB" id="A0A9W9YT07"/>
<dbReference type="Proteomes" id="UP001163046">
    <property type="component" value="Unassembled WGS sequence"/>
</dbReference>
<evidence type="ECO:0000256" key="11">
    <source>
        <dbReference type="ARBA" id="ARBA00023180"/>
    </source>
</evidence>
<dbReference type="Pfam" id="PF01082">
    <property type="entry name" value="Cu2_monooxygen"/>
    <property type="match status" value="1"/>
</dbReference>
<evidence type="ECO:0000256" key="3">
    <source>
        <dbReference type="ARBA" id="ARBA00012689"/>
    </source>
</evidence>
<dbReference type="InterPro" id="IPR036939">
    <property type="entry name" value="Cu2_ascorb_mOase_N_sf"/>
</dbReference>
<dbReference type="GO" id="GO:0006518">
    <property type="term" value="P:peptide metabolic process"/>
    <property type="evidence" value="ECO:0007669"/>
    <property type="project" value="InterPro"/>
</dbReference>
<comment type="subcellular location">
    <subcellularLocation>
        <location evidence="1">Secreted</location>
    </subcellularLocation>
</comment>
<accession>A0A9W9YT07</accession>
<feature type="binding site" evidence="13">
    <location>
        <position position="222"/>
    </location>
    <ligand>
        <name>Cu(2+)</name>
        <dbReference type="ChEBI" id="CHEBI:29036"/>
        <label>1</label>
        <note>catalytic</note>
    </ligand>
</feature>
<evidence type="ECO:0000256" key="7">
    <source>
        <dbReference type="ARBA" id="ARBA00023002"/>
    </source>
</evidence>
<dbReference type="GO" id="GO:0005576">
    <property type="term" value="C:extracellular region"/>
    <property type="evidence" value="ECO:0007669"/>
    <property type="project" value="UniProtKB-SubCell"/>
</dbReference>
<evidence type="ECO:0000256" key="9">
    <source>
        <dbReference type="ARBA" id="ARBA00023033"/>
    </source>
</evidence>
<dbReference type="Gene3D" id="2.60.120.310">
    <property type="entry name" value="Copper type II, ascorbate-dependent monooxygenase, N-terminal domain"/>
    <property type="match status" value="1"/>
</dbReference>
<comment type="catalytic activity">
    <reaction evidence="12">
        <text>a [peptide]-C-terminal glycine + 2 L-ascorbate + O2 = a [peptide]-C-terminal (2S)-2-hydroxyglycine + 2 monodehydro-L-ascorbate radical + H2O</text>
        <dbReference type="Rhea" id="RHEA:21452"/>
        <dbReference type="Rhea" id="RHEA-COMP:13486"/>
        <dbReference type="Rhea" id="RHEA-COMP:15321"/>
        <dbReference type="ChEBI" id="CHEBI:15377"/>
        <dbReference type="ChEBI" id="CHEBI:15379"/>
        <dbReference type="ChEBI" id="CHEBI:38290"/>
        <dbReference type="ChEBI" id="CHEBI:59513"/>
        <dbReference type="ChEBI" id="CHEBI:137000"/>
        <dbReference type="ChEBI" id="CHEBI:142768"/>
        <dbReference type="EC" id="1.14.17.3"/>
    </reaction>
</comment>
<protein>
    <recommendedName>
        <fullName evidence="3">peptidylglycine monooxygenase</fullName>
        <ecNumber evidence="3">1.14.17.3</ecNumber>
    </recommendedName>
</protein>
<dbReference type="GO" id="GO:0005507">
    <property type="term" value="F:copper ion binding"/>
    <property type="evidence" value="ECO:0007669"/>
    <property type="project" value="InterPro"/>
</dbReference>
<dbReference type="InterPro" id="IPR000323">
    <property type="entry name" value="Cu2_ascorb_mOase_N"/>
</dbReference>
<keyword evidence="7" id="KW-0560">Oxidoreductase</keyword>
<keyword evidence="10 14" id="KW-1015">Disulfide bond</keyword>
<dbReference type="GO" id="GO:0016020">
    <property type="term" value="C:membrane"/>
    <property type="evidence" value="ECO:0007669"/>
    <property type="project" value="InterPro"/>
</dbReference>
<feature type="chain" id="PRO_5040912951" description="peptidylglycine monooxygenase" evidence="15">
    <location>
        <begin position="19"/>
        <end position="262"/>
    </location>
</feature>
<evidence type="ECO:0000256" key="8">
    <source>
        <dbReference type="ARBA" id="ARBA00023008"/>
    </source>
</evidence>
<evidence type="ECO:0000256" key="14">
    <source>
        <dbReference type="PIRSR" id="PIRSR600720-3"/>
    </source>
</evidence>
<evidence type="ECO:0000259" key="17">
    <source>
        <dbReference type="Pfam" id="PF03712"/>
    </source>
</evidence>
<feature type="domain" description="Copper type II ascorbate-dependent monooxygenase C-terminal" evidence="17">
    <location>
        <begin position="181"/>
        <end position="247"/>
    </location>
</feature>